<reference evidence="2" key="1">
    <citation type="submission" date="2023-06" db="EMBL/GenBank/DDBJ databases">
        <title>Complete Genome of Candidatus Phytoplasma asteris M33.</title>
        <authorList>
            <person name="Toth R."/>
            <person name="Ilic A.-M."/>
            <person name="Huettel B."/>
            <person name="Duduk B."/>
            <person name="Kube M."/>
        </authorList>
    </citation>
    <scope>NUCLEOTIDE SEQUENCE [LARGE SCALE GENOMIC DNA]</scope>
    <source>
        <strain evidence="2">M33</strain>
    </source>
</reference>
<feature type="compositionally biased region" description="Low complexity" evidence="1">
    <location>
        <begin position="34"/>
        <end position="50"/>
    </location>
</feature>
<gene>
    <name evidence="2" type="ORF">M33023_03840</name>
</gene>
<sequence length="56" mass="6598">MVFTISLCYTRFFEPTKHLLTTIFKSKMVQNKNQQVPQTQTYTSTQTTAKQPKRLN</sequence>
<evidence type="ECO:0000313" key="3">
    <source>
        <dbReference type="Proteomes" id="UP001470586"/>
    </source>
</evidence>
<organism evidence="2 3">
    <name type="scientific">Candidatus Phytoplasma asteris</name>
    <dbReference type="NCBI Taxonomy" id="85620"/>
    <lineage>
        <taxon>Bacteria</taxon>
        <taxon>Bacillati</taxon>
        <taxon>Mycoplasmatota</taxon>
        <taxon>Mollicutes</taxon>
        <taxon>Acholeplasmatales</taxon>
        <taxon>Acholeplasmataceae</taxon>
        <taxon>Candidatus Phytoplasma</taxon>
        <taxon>16SrI (Aster yellows group)</taxon>
    </lineage>
</organism>
<accession>A0ABZ2YHZ1</accession>
<evidence type="ECO:0000313" key="2">
    <source>
        <dbReference type="EMBL" id="WZN38539.1"/>
    </source>
</evidence>
<keyword evidence="3" id="KW-1185">Reference proteome</keyword>
<feature type="region of interest" description="Disordered" evidence="1">
    <location>
        <begin position="33"/>
        <end position="56"/>
    </location>
</feature>
<evidence type="ECO:0000256" key="1">
    <source>
        <dbReference type="SAM" id="MobiDB-lite"/>
    </source>
</evidence>
<name>A0ABZ2YHZ1_9MOLU</name>
<dbReference type="Proteomes" id="UP001470586">
    <property type="component" value="Chromosome"/>
</dbReference>
<proteinExistence type="predicted"/>
<protein>
    <submittedName>
        <fullName evidence="2">Uncharacterized protein</fullName>
    </submittedName>
</protein>
<dbReference type="EMBL" id="CP128397">
    <property type="protein sequence ID" value="WZN38539.1"/>
    <property type="molecule type" value="Genomic_DNA"/>
</dbReference>